<dbReference type="InterPro" id="IPR007848">
    <property type="entry name" value="Small_mtfrase_dom"/>
</dbReference>
<proteinExistence type="inferred from homology"/>
<evidence type="ECO:0000256" key="1">
    <source>
        <dbReference type="ARBA" id="ARBA00009741"/>
    </source>
</evidence>
<keyword evidence="3" id="KW-0812">Transmembrane</keyword>
<comment type="similarity">
    <text evidence="1">Belongs to the methyltransferase superfamily. PrmA family.</text>
</comment>
<dbReference type="Pfam" id="PF05175">
    <property type="entry name" value="MTS"/>
    <property type="match status" value="1"/>
</dbReference>
<protein>
    <recommendedName>
        <fullName evidence="2">Methyltransferase-like protein 5</fullName>
    </recommendedName>
</protein>
<keyword evidence="3" id="KW-0472">Membrane</keyword>
<dbReference type="PANTHER" id="PTHR23290:SF0">
    <property type="entry name" value="RRNA N6-ADENOSINE-METHYLTRANSFERASE METTL5"/>
    <property type="match status" value="1"/>
</dbReference>
<reference evidence="5" key="3">
    <citation type="submission" date="2025-09" db="UniProtKB">
        <authorList>
            <consortium name="Ensembl"/>
        </authorList>
    </citation>
    <scope>IDENTIFICATION</scope>
</reference>
<name>A0A2K6KQZ1_RHIBE</name>
<dbReference type="Ensembl" id="ENSRBIT00000037473.1">
    <property type="protein sequence ID" value="ENSRBIP00000013680.1"/>
    <property type="gene ID" value="ENSRBIG00000030838.1"/>
</dbReference>
<accession>A0A2K6KQZ1</accession>
<dbReference type="PANTHER" id="PTHR23290">
    <property type="entry name" value="RRNA N6-ADENOSINE-METHYLTRANSFERASE METTL5"/>
    <property type="match status" value="1"/>
</dbReference>
<dbReference type="PROSITE" id="PS00092">
    <property type="entry name" value="N6_MTASE"/>
    <property type="match status" value="1"/>
</dbReference>
<evidence type="ECO:0000313" key="6">
    <source>
        <dbReference type="Proteomes" id="UP000233180"/>
    </source>
</evidence>
<dbReference type="STRING" id="61621.ENSRBIP00000013680"/>
<dbReference type="GO" id="GO:0008988">
    <property type="term" value="F:rRNA (adenine-N6-)-methyltransferase activity"/>
    <property type="evidence" value="ECO:0007669"/>
    <property type="project" value="TreeGrafter"/>
</dbReference>
<feature type="domain" description="Methyltransferase small" evidence="4">
    <location>
        <begin position="51"/>
        <end position="145"/>
    </location>
</feature>
<keyword evidence="3" id="KW-1133">Transmembrane helix</keyword>
<dbReference type="CDD" id="cd02440">
    <property type="entry name" value="AdoMet_MTases"/>
    <property type="match status" value="1"/>
</dbReference>
<dbReference type="InterPro" id="IPR051720">
    <property type="entry name" value="rRNA_MeTrfase/Polyamine_Synth"/>
</dbReference>
<keyword evidence="6" id="KW-1185">Reference proteome</keyword>
<dbReference type="SUPFAM" id="SSF53335">
    <property type="entry name" value="S-adenosyl-L-methionine-dependent methyltransferases"/>
    <property type="match status" value="1"/>
</dbReference>
<evidence type="ECO:0000256" key="3">
    <source>
        <dbReference type="SAM" id="Phobius"/>
    </source>
</evidence>
<organism evidence="5 6">
    <name type="scientific">Rhinopithecus bieti</name>
    <name type="common">Black snub-nosed monkey</name>
    <name type="synonym">Pygathrix bieti</name>
    <dbReference type="NCBI Taxonomy" id="61621"/>
    <lineage>
        <taxon>Eukaryota</taxon>
        <taxon>Metazoa</taxon>
        <taxon>Chordata</taxon>
        <taxon>Craniata</taxon>
        <taxon>Vertebrata</taxon>
        <taxon>Euteleostomi</taxon>
        <taxon>Mammalia</taxon>
        <taxon>Eutheria</taxon>
        <taxon>Euarchontoglires</taxon>
        <taxon>Primates</taxon>
        <taxon>Haplorrhini</taxon>
        <taxon>Catarrhini</taxon>
        <taxon>Cercopithecidae</taxon>
        <taxon>Colobinae</taxon>
        <taxon>Rhinopithecus</taxon>
    </lineage>
</organism>
<dbReference type="GeneTree" id="ENSGT00390000000227"/>
<dbReference type="Proteomes" id="UP000233180">
    <property type="component" value="Unassembled WGS sequence"/>
</dbReference>
<feature type="transmembrane region" description="Helical" evidence="3">
    <location>
        <begin position="180"/>
        <end position="201"/>
    </location>
</feature>
<evidence type="ECO:0000259" key="4">
    <source>
        <dbReference type="Pfam" id="PF05175"/>
    </source>
</evidence>
<reference evidence="5" key="2">
    <citation type="submission" date="2025-08" db="UniProtKB">
        <authorList>
            <consortium name="Ensembl"/>
        </authorList>
    </citation>
    <scope>IDENTIFICATION</scope>
</reference>
<dbReference type="InterPro" id="IPR002052">
    <property type="entry name" value="DNA_methylase_N6_adenine_CS"/>
</dbReference>
<dbReference type="InterPro" id="IPR029063">
    <property type="entry name" value="SAM-dependent_MTases_sf"/>
</dbReference>
<dbReference type="AlphaFoldDB" id="A0A2K6KQZ1"/>
<dbReference type="Gene3D" id="3.40.50.150">
    <property type="entry name" value="Vaccinia Virus protein VP39"/>
    <property type="match status" value="1"/>
</dbReference>
<evidence type="ECO:0000313" key="5">
    <source>
        <dbReference type="Ensembl" id="ENSRBIP00000013680.1"/>
    </source>
</evidence>
<dbReference type="GO" id="GO:0003676">
    <property type="term" value="F:nucleic acid binding"/>
    <property type="evidence" value="ECO:0007669"/>
    <property type="project" value="InterPro"/>
</dbReference>
<reference evidence="5 6" key="1">
    <citation type="submission" date="2016-06" db="EMBL/GenBank/DDBJ databases">
        <title>Genome of Rhinopithecus bieti.</title>
        <authorList>
            <person name="Wu"/>
            <person name="C.-I. and Zhang"/>
            <person name="Y."/>
        </authorList>
    </citation>
    <scope>NUCLEOTIDE SEQUENCE</scope>
</reference>
<evidence type="ECO:0000256" key="2">
    <source>
        <dbReference type="ARBA" id="ARBA00041374"/>
    </source>
</evidence>
<sequence length="226" mass="25637">MKKLKLKELESRLQQVDGFEKPKLLLEQYPTRPHIAACMLYTIHNTYDDIENKVVADLGCGCGVLSIGTAMLGAGLCVGFDIDEDALEIFNRNVEEFELTNIDMVQCDVCVLSNRMSKSFDTVIMNPPFGTKNNKGTDMAFLKTALEMARTAVYSLHKSSTRELRYDLPASYKFHKKKSVSLLILAGLHSVLKSFLGWTWWLMPVIPATQEAEARESLELRRRRLQ</sequence>